<feature type="compositionally biased region" description="Polar residues" evidence="1">
    <location>
        <begin position="159"/>
        <end position="168"/>
    </location>
</feature>
<accession>A0A0M3JJE7</accession>
<name>A0A0M3JJE7_ANISI</name>
<evidence type="ECO:0000313" key="3">
    <source>
        <dbReference type="Proteomes" id="UP000267096"/>
    </source>
</evidence>
<dbReference type="EMBL" id="UYRR01018374">
    <property type="protein sequence ID" value="VDK29399.1"/>
    <property type="molecule type" value="Genomic_DNA"/>
</dbReference>
<organism evidence="4">
    <name type="scientific">Anisakis simplex</name>
    <name type="common">Herring worm</name>
    <dbReference type="NCBI Taxonomy" id="6269"/>
    <lineage>
        <taxon>Eukaryota</taxon>
        <taxon>Metazoa</taxon>
        <taxon>Ecdysozoa</taxon>
        <taxon>Nematoda</taxon>
        <taxon>Chromadorea</taxon>
        <taxon>Rhabditida</taxon>
        <taxon>Spirurina</taxon>
        <taxon>Ascaridomorpha</taxon>
        <taxon>Ascaridoidea</taxon>
        <taxon>Anisakidae</taxon>
        <taxon>Anisakis</taxon>
        <taxon>Anisakis simplex complex</taxon>
    </lineage>
</organism>
<feature type="region of interest" description="Disordered" evidence="1">
    <location>
        <begin position="1"/>
        <end position="25"/>
    </location>
</feature>
<reference evidence="2 3" key="2">
    <citation type="submission" date="2018-11" db="EMBL/GenBank/DDBJ databases">
        <authorList>
            <consortium name="Pathogen Informatics"/>
        </authorList>
    </citation>
    <scope>NUCLEOTIDE SEQUENCE [LARGE SCALE GENOMIC DNA]</scope>
</reference>
<evidence type="ECO:0000313" key="4">
    <source>
        <dbReference type="WBParaSite" id="ASIM_0000776601-mRNA-1"/>
    </source>
</evidence>
<feature type="compositionally biased region" description="Pro residues" evidence="1">
    <location>
        <begin position="1"/>
        <end position="12"/>
    </location>
</feature>
<proteinExistence type="predicted"/>
<evidence type="ECO:0000256" key="1">
    <source>
        <dbReference type="SAM" id="MobiDB-lite"/>
    </source>
</evidence>
<gene>
    <name evidence="2" type="ORF">ASIM_LOCUS7527</name>
</gene>
<dbReference type="AlphaFoldDB" id="A0A0M3JJE7"/>
<protein>
    <submittedName>
        <fullName evidence="4">CG10617</fullName>
    </submittedName>
</protein>
<evidence type="ECO:0000313" key="2">
    <source>
        <dbReference type="EMBL" id="VDK29399.1"/>
    </source>
</evidence>
<reference evidence="4" key="1">
    <citation type="submission" date="2017-02" db="UniProtKB">
        <authorList>
            <consortium name="WormBaseParasite"/>
        </authorList>
    </citation>
    <scope>IDENTIFICATION</scope>
</reference>
<feature type="compositionally biased region" description="Low complexity" evidence="1">
    <location>
        <begin position="13"/>
        <end position="25"/>
    </location>
</feature>
<sequence length="168" mass="16109">ATPQPQPQPPPSTIGSATPTSTAATPASGLVPGLISLLPGALSLKSTAGTGAVCPTSTCTSGGGGRSNGAQAALGRGLNGSLRGTPTQTQKTGLYAGGTAVSTSATSSSSNAVGANRVPYGRPPVQLLAQQPHFGSGAVASVPSGTQPTISPVAFNNAPAPNTSTSNY</sequence>
<dbReference type="WBParaSite" id="ASIM_0000776601-mRNA-1">
    <property type="protein sequence ID" value="ASIM_0000776601-mRNA-1"/>
    <property type="gene ID" value="ASIM_0000776601"/>
</dbReference>
<dbReference type="Proteomes" id="UP000267096">
    <property type="component" value="Unassembled WGS sequence"/>
</dbReference>
<feature type="compositionally biased region" description="Polar residues" evidence="1">
    <location>
        <begin position="82"/>
        <end position="92"/>
    </location>
</feature>
<feature type="region of interest" description="Disordered" evidence="1">
    <location>
        <begin position="136"/>
        <end position="168"/>
    </location>
</feature>
<feature type="compositionally biased region" description="Low complexity" evidence="1">
    <location>
        <begin position="97"/>
        <end position="116"/>
    </location>
</feature>
<keyword evidence="3" id="KW-1185">Reference proteome</keyword>
<feature type="region of interest" description="Disordered" evidence="1">
    <location>
        <begin position="57"/>
        <end position="120"/>
    </location>
</feature>